<feature type="non-terminal residue" evidence="11">
    <location>
        <position position="237"/>
    </location>
</feature>
<feature type="signal peptide" evidence="9">
    <location>
        <begin position="1"/>
        <end position="27"/>
    </location>
</feature>
<keyword evidence="8" id="KW-0449">Lipoprotein</keyword>
<sequence length="237" mass="25527">MALSSNIAAALAVLVVVLAASSRVAEGQADCASKLVPCAAYLNSTTPSAECCSSIKEVVTTQLECLCRLYANPGLLPGINMTQALMIPKYCNLSTDTNACKTALSPRSSPPAPPAPVPAKLSYFHGGDIGLQVVGQKSLVYVDGHNALEVVHRTEIKQNYVPFDGDLDNIFPKWATQKENEKENNSCKISVDVGFRYLIRLHFSQLGLKIAGTGDVMFKVFINEMIAHTNIDIIEGR</sequence>
<evidence type="ECO:0000256" key="2">
    <source>
        <dbReference type="ARBA" id="ARBA00009748"/>
    </source>
</evidence>
<keyword evidence="4" id="KW-0472">Membrane</keyword>
<keyword evidence="6" id="KW-1015">Disulfide bond</keyword>
<evidence type="ECO:0000256" key="9">
    <source>
        <dbReference type="SAM" id="SignalP"/>
    </source>
</evidence>
<comment type="subcellular location">
    <subcellularLocation>
        <location evidence="1">Cell membrane</location>
        <topology evidence="1">Lipid-anchor</topology>
        <topology evidence="1">GPI-anchor</topology>
    </subcellularLocation>
</comment>
<evidence type="ECO:0000256" key="1">
    <source>
        <dbReference type="ARBA" id="ARBA00004609"/>
    </source>
</evidence>
<dbReference type="CDD" id="cd00010">
    <property type="entry name" value="AAI_LTSS"/>
    <property type="match status" value="1"/>
</dbReference>
<organism evidence="11 12">
    <name type="scientific">Erythranthe guttata</name>
    <name type="common">Yellow monkey flower</name>
    <name type="synonym">Mimulus guttatus</name>
    <dbReference type="NCBI Taxonomy" id="4155"/>
    <lineage>
        <taxon>Eukaryota</taxon>
        <taxon>Viridiplantae</taxon>
        <taxon>Streptophyta</taxon>
        <taxon>Embryophyta</taxon>
        <taxon>Tracheophyta</taxon>
        <taxon>Spermatophyta</taxon>
        <taxon>Magnoliopsida</taxon>
        <taxon>eudicotyledons</taxon>
        <taxon>Gunneridae</taxon>
        <taxon>Pentapetalae</taxon>
        <taxon>asterids</taxon>
        <taxon>lamiids</taxon>
        <taxon>Lamiales</taxon>
        <taxon>Phrymaceae</taxon>
        <taxon>Erythranthe</taxon>
    </lineage>
</organism>
<evidence type="ECO:0000256" key="8">
    <source>
        <dbReference type="ARBA" id="ARBA00023288"/>
    </source>
</evidence>
<protein>
    <recommendedName>
        <fullName evidence="10">Bifunctional inhibitor/plant lipid transfer protein/seed storage helical domain-containing protein</fullName>
    </recommendedName>
</protein>
<dbReference type="GO" id="GO:0005886">
    <property type="term" value="C:plasma membrane"/>
    <property type="evidence" value="ECO:0007669"/>
    <property type="project" value="UniProtKB-SubCell"/>
</dbReference>
<evidence type="ECO:0000256" key="3">
    <source>
        <dbReference type="ARBA" id="ARBA00022475"/>
    </source>
</evidence>
<evidence type="ECO:0000313" key="12">
    <source>
        <dbReference type="Proteomes" id="UP000030748"/>
    </source>
</evidence>
<evidence type="ECO:0000256" key="4">
    <source>
        <dbReference type="ARBA" id="ARBA00022622"/>
    </source>
</evidence>
<dbReference type="SUPFAM" id="SSF47699">
    <property type="entry name" value="Bifunctional inhibitor/lipid-transfer protein/seed storage 2S albumin"/>
    <property type="match status" value="1"/>
</dbReference>
<reference evidence="11 12" key="1">
    <citation type="journal article" date="2013" name="Proc. Natl. Acad. Sci. U.S.A.">
        <title>Fine-scale variation in meiotic recombination in Mimulus inferred from population shotgun sequencing.</title>
        <authorList>
            <person name="Hellsten U."/>
            <person name="Wright K.M."/>
            <person name="Jenkins J."/>
            <person name="Shu S."/>
            <person name="Yuan Y."/>
            <person name="Wessler S.R."/>
            <person name="Schmutz J."/>
            <person name="Willis J.H."/>
            <person name="Rokhsar D.S."/>
        </authorList>
    </citation>
    <scope>NUCLEOTIDE SEQUENCE [LARGE SCALE GENOMIC DNA]</scope>
    <source>
        <strain evidence="12">cv. DUN x IM62</strain>
    </source>
</reference>
<dbReference type="Proteomes" id="UP000030748">
    <property type="component" value="Unassembled WGS sequence"/>
</dbReference>
<dbReference type="InterPro" id="IPR043325">
    <property type="entry name" value="LTSS"/>
</dbReference>
<dbReference type="GO" id="GO:0098552">
    <property type="term" value="C:side of membrane"/>
    <property type="evidence" value="ECO:0007669"/>
    <property type="project" value="UniProtKB-KW"/>
</dbReference>
<keyword evidence="5 9" id="KW-0732">Signal</keyword>
<comment type="similarity">
    <text evidence="2">Belongs to the plant LTP family.</text>
</comment>
<keyword evidence="3" id="KW-1003">Cell membrane</keyword>
<dbReference type="InterPro" id="IPR036312">
    <property type="entry name" value="Bifun_inhib/LTP/seed_sf"/>
</dbReference>
<keyword evidence="4" id="KW-0336">GPI-anchor</keyword>
<accession>A0A022RJ76</accession>
<evidence type="ECO:0000313" key="11">
    <source>
        <dbReference type="EMBL" id="EYU40261.1"/>
    </source>
</evidence>
<dbReference type="STRING" id="4155.A0A022RJ76"/>
<evidence type="ECO:0000256" key="7">
    <source>
        <dbReference type="ARBA" id="ARBA00023180"/>
    </source>
</evidence>
<evidence type="ECO:0000256" key="5">
    <source>
        <dbReference type="ARBA" id="ARBA00022729"/>
    </source>
</evidence>
<gene>
    <name evidence="11" type="ORF">MIMGU_mgv11b0165481mg</name>
</gene>
<dbReference type="Gene3D" id="1.10.110.10">
    <property type="entry name" value="Plant lipid-transfer and hydrophobic proteins"/>
    <property type="match status" value="1"/>
</dbReference>
<keyword evidence="12" id="KW-1185">Reference proteome</keyword>
<dbReference type="eggNOG" id="ENOG502S7AI">
    <property type="taxonomic scope" value="Eukaryota"/>
</dbReference>
<feature type="domain" description="Bifunctional inhibitor/plant lipid transfer protein/seed storage helical" evidence="10">
    <location>
        <begin position="13"/>
        <end position="100"/>
    </location>
</feature>
<proteinExistence type="inferred from homology"/>
<dbReference type="EMBL" id="KI630412">
    <property type="protein sequence ID" value="EYU40261.1"/>
    <property type="molecule type" value="Genomic_DNA"/>
</dbReference>
<evidence type="ECO:0000259" key="10">
    <source>
        <dbReference type="Pfam" id="PF14368"/>
    </source>
</evidence>
<dbReference type="PANTHER" id="PTHR33044">
    <property type="entry name" value="BIFUNCTIONAL INHIBITOR/LIPID-TRANSFER PROTEIN/SEED STORAGE 2S ALBUMIN SUPERFAMILY PROTEIN-RELATED"/>
    <property type="match status" value="1"/>
</dbReference>
<dbReference type="InterPro" id="IPR016140">
    <property type="entry name" value="Bifunc_inhib/LTP/seed_store"/>
</dbReference>
<keyword evidence="7" id="KW-0325">Glycoprotein</keyword>
<evidence type="ECO:0000256" key="6">
    <source>
        <dbReference type="ARBA" id="ARBA00023157"/>
    </source>
</evidence>
<dbReference type="AlphaFoldDB" id="A0A022RJ76"/>
<name>A0A022RJ76_ERYGU</name>
<feature type="chain" id="PRO_5001504843" description="Bifunctional inhibitor/plant lipid transfer protein/seed storage helical domain-containing protein" evidence="9">
    <location>
        <begin position="28"/>
        <end position="237"/>
    </location>
</feature>
<dbReference type="Pfam" id="PF14368">
    <property type="entry name" value="LTP_2"/>
    <property type="match status" value="1"/>
</dbReference>
<dbReference type="Gene3D" id="2.60.120.430">
    <property type="entry name" value="Galactose-binding lectin"/>
    <property type="match status" value="1"/>
</dbReference>